<dbReference type="EMBL" id="VSSQ01000121">
    <property type="protein sequence ID" value="MPL78944.1"/>
    <property type="molecule type" value="Genomic_DNA"/>
</dbReference>
<proteinExistence type="predicted"/>
<organism evidence="1">
    <name type="scientific">bioreactor metagenome</name>
    <dbReference type="NCBI Taxonomy" id="1076179"/>
    <lineage>
        <taxon>unclassified sequences</taxon>
        <taxon>metagenomes</taxon>
        <taxon>ecological metagenomes</taxon>
    </lineage>
</organism>
<accession>A0A644UJ37</accession>
<reference evidence="1" key="1">
    <citation type="submission" date="2019-08" db="EMBL/GenBank/DDBJ databases">
        <authorList>
            <person name="Kucharzyk K."/>
            <person name="Murdoch R.W."/>
            <person name="Higgins S."/>
            <person name="Loffler F."/>
        </authorList>
    </citation>
    <scope>NUCLEOTIDE SEQUENCE</scope>
</reference>
<gene>
    <name evidence="1" type="ORF">SDC9_24816</name>
</gene>
<sequence length="156" mass="17665">MPDNKIIATTDFPSLIHNAEVCGEIVKWGNNNGYPLQKAKLIAKLEAYVGFAPEYMVVARRKPPIPGGWTVTVEKYEPETRIIPVNVKKVKKADGSSDYEINKFVLKMMDEYRKEGLTINISKIPSEIYGSMTREITATGHPILVESFEEFIDNMR</sequence>
<dbReference type="AlphaFoldDB" id="A0A644UJ37"/>
<comment type="caution">
    <text evidence="1">The sequence shown here is derived from an EMBL/GenBank/DDBJ whole genome shotgun (WGS) entry which is preliminary data.</text>
</comment>
<name>A0A644UJ37_9ZZZZ</name>
<evidence type="ECO:0000313" key="1">
    <source>
        <dbReference type="EMBL" id="MPL78944.1"/>
    </source>
</evidence>
<protein>
    <submittedName>
        <fullName evidence="1">Uncharacterized protein</fullName>
    </submittedName>
</protein>